<dbReference type="GO" id="GO:0016020">
    <property type="term" value="C:membrane"/>
    <property type="evidence" value="ECO:0007669"/>
    <property type="project" value="InterPro"/>
</dbReference>
<feature type="domain" description="Heavy metal binding" evidence="3">
    <location>
        <begin position="57"/>
        <end position="84"/>
    </location>
</feature>
<dbReference type="Pfam" id="PF19335">
    <property type="entry name" value="HMBD"/>
    <property type="match status" value="1"/>
</dbReference>
<reference evidence="7 8" key="1">
    <citation type="submission" date="2018-11" db="EMBL/GenBank/DDBJ databases">
        <title>Draft genome sequence of Ferruginibacter sp. BO-59.</title>
        <authorList>
            <person name="Im W.T."/>
        </authorList>
    </citation>
    <scope>NUCLEOTIDE SEQUENCE [LARGE SCALE GENOMIC DNA]</scope>
    <source>
        <strain evidence="7 8">BO-59</strain>
    </source>
</reference>
<dbReference type="GO" id="GO:0060003">
    <property type="term" value="P:copper ion export"/>
    <property type="evidence" value="ECO:0007669"/>
    <property type="project" value="TreeGrafter"/>
</dbReference>
<dbReference type="InterPro" id="IPR045800">
    <property type="entry name" value="HMBD"/>
</dbReference>
<dbReference type="PANTHER" id="PTHR30097:SF15">
    <property type="entry name" value="CATION EFFLUX SYSTEM PROTEIN CUSB"/>
    <property type="match status" value="1"/>
</dbReference>
<dbReference type="NCBIfam" id="TIGR01730">
    <property type="entry name" value="RND_mfp"/>
    <property type="match status" value="1"/>
</dbReference>
<feature type="domain" description="CusB-like barrel-sandwich hybrid" evidence="4">
    <location>
        <begin position="138"/>
        <end position="260"/>
    </location>
</feature>
<dbReference type="OrthoDB" id="9806939at2"/>
<accession>A0A3M9NR42</accession>
<dbReference type="GO" id="GO:0046914">
    <property type="term" value="F:transition metal ion binding"/>
    <property type="evidence" value="ECO:0007669"/>
    <property type="project" value="TreeGrafter"/>
</dbReference>
<evidence type="ECO:0000259" key="4">
    <source>
        <dbReference type="Pfam" id="PF25919"/>
    </source>
</evidence>
<dbReference type="Gene3D" id="2.40.420.20">
    <property type="match status" value="1"/>
</dbReference>
<sequence length="428" mass="47451">MKNVSQYNQLQGKSISKLNSTKNRHRFIVISSWLAVMIFIASCNNKTQTAVTDPDVYYTCSMDPQVVEARPGKCPICHMELVPVKKSAELKNNNELSLSPEQMQLGNIKIDTVKNELVNNQMVLTGVLNFDETKINDVSARVAGRIEKLYFRKIGDYIAKGAPLYEIYSEELNNAKQEYLLALQKKETLGNSIVNFDDVISAAKNKLILWGMSEQQVRNMNKDSLVNPRTTFYSTASGYVTELNLQEGDYVSEGSSIVKLAGLSTLWVEAQVYATQLPQLDNAKDVMVEIPDIPGKKIAGKISFQNPELSSATRINLMRISIPNENNQLKPGMAAYVTVKTGGDNGLFLPSDAVLRDGKMAMVWLQTSQNKFKSVMVETGMESGDMIEIKSGIQPNDLVVTTGAYLLESEYIFRKGASSMGDMGGMKM</sequence>
<evidence type="ECO:0000259" key="5">
    <source>
        <dbReference type="Pfam" id="PF25954"/>
    </source>
</evidence>
<dbReference type="InterPro" id="IPR058792">
    <property type="entry name" value="Beta-barrel_RND_2"/>
</dbReference>
<dbReference type="Gene3D" id="2.40.50.100">
    <property type="match status" value="1"/>
</dbReference>
<evidence type="ECO:0000313" key="7">
    <source>
        <dbReference type="EMBL" id="RNI39777.1"/>
    </source>
</evidence>
<evidence type="ECO:0000313" key="8">
    <source>
        <dbReference type="Proteomes" id="UP000267223"/>
    </source>
</evidence>
<evidence type="ECO:0000256" key="1">
    <source>
        <dbReference type="ARBA" id="ARBA00009477"/>
    </source>
</evidence>
<dbReference type="GO" id="GO:0022857">
    <property type="term" value="F:transmembrane transporter activity"/>
    <property type="evidence" value="ECO:0007669"/>
    <property type="project" value="InterPro"/>
</dbReference>
<dbReference type="InterPro" id="IPR058649">
    <property type="entry name" value="CzcB_C"/>
</dbReference>
<dbReference type="InterPro" id="IPR051909">
    <property type="entry name" value="MFP_Cation_Efflux"/>
</dbReference>
<proteinExistence type="inferred from homology"/>
<gene>
    <name evidence="7" type="ORF">EFY79_00260</name>
</gene>
<dbReference type="Pfam" id="PF25954">
    <property type="entry name" value="Beta-barrel_RND_2"/>
    <property type="match status" value="1"/>
</dbReference>
<dbReference type="Pfam" id="PF25919">
    <property type="entry name" value="BSH_CusB"/>
    <property type="match status" value="1"/>
</dbReference>
<name>A0A3M9NR42_9BACT</name>
<evidence type="ECO:0000256" key="2">
    <source>
        <dbReference type="ARBA" id="ARBA00022448"/>
    </source>
</evidence>
<dbReference type="FunFam" id="2.40.30.170:FF:000010">
    <property type="entry name" value="Efflux RND transporter periplasmic adaptor subunit"/>
    <property type="match status" value="1"/>
</dbReference>
<dbReference type="PANTHER" id="PTHR30097">
    <property type="entry name" value="CATION EFFLUX SYSTEM PROTEIN CUSB"/>
    <property type="match status" value="1"/>
</dbReference>
<evidence type="ECO:0000259" key="3">
    <source>
        <dbReference type="Pfam" id="PF19335"/>
    </source>
</evidence>
<comment type="similarity">
    <text evidence="1">Belongs to the membrane fusion protein (MFP) (TC 8.A.1) family.</text>
</comment>
<dbReference type="AlphaFoldDB" id="A0A3M9NR42"/>
<dbReference type="SUPFAM" id="SSF111369">
    <property type="entry name" value="HlyD-like secretion proteins"/>
    <property type="match status" value="1"/>
</dbReference>
<dbReference type="EMBL" id="RJJR01000001">
    <property type="protein sequence ID" value="RNI39777.1"/>
    <property type="molecule type" value="Genomic_DNA"/>
</dbReference>
<organism evidence="7 8">
    <name type="scientific">Hanamia caeni</name>
    <dbReference type="NCBI Taxonomy" id="2294116"/>
    <lineage>
        <taxon>Bacteria</taxon>
        <taxon>Pseudomonadati</taxon>
        <taxon>Bacteroidota</taxon>
        <taxon>Chitinophagia</taxon>
        <taxon>Chitinophagales</taxon>
        <taxon>Chitinophagaceae</taxon>
        <taxon>Hanamia</taxon>
    </lineage>
</organism>
<dbReference type="Proteomes" id="UP000267223">
    <property type="component" value="Unassembled WGS sequence"/>
</dbReference>
<dbReference type="Pfam" id="PF25975">
    <property type="entry name" value="CzcB_C"/>
    <property type="match status" value="1"/>
</dbReference>
<keyword evidence="2" id="KW-0813">Transport</keyword>
<feature type="domain" description="CusB-like beta-barrel" evidence="5">
    <location>
        <begin position="265"/>
        <end position="341"/>
    </location>
</feature>
<dbReference type="Gene3D" id="2.40.30.170">
    <property type="match status" value="1"/>
</dbReference>
<dbReference type="RefSeq" id="WP_123118668.1">
    <property type="nucleotide sequence ID" value="NZ_RJJR01000001.1"/>
</dbReference>
<comment type="caution">
    <text evidence="7">The sequence shown here is derived from an EMBL/GenBank/DDBJ whole genome shotgun (WGS) entry which is preliminary data.</text>
</comment>
<dbReference type="InterPro" id="IPR058790">
    <property type="entry name" value="BSH_CusB"/>
</dbReference>
<dbReference type="GO" id="GO:0030288">
    <property type="term" value="C:outer membrane-bounded periplasmic space"/>
    <property type="evidence" value="ECO:0007669"/>
    <property type="project" value="TreeGrafter"/>
</dbReference>
<feature type="domain" description="CzcB-like C-terminal circularly permuted SH3-like" evidence="6">
    <location>
        <begin position="350"/>
        <end position="407"/>
    </location>
</feature>
<protein>
    <submittedName>
        <fullName evidence="7">Efflux RND transporter periplasmic adaptor subunit</fullName>
    </submittedName>
</protein>
<evidence type="ECO:0000259" key="6">
    <source>
        <dbReference type="Pfam" id="PF25975"/>
    </source>
</evidence>
<dbReference type="GO" id="GO:0015679">
    <property type="term" value="P:plasma membrane copper ion transport"/>
    <property type="evidence" value="ECO:0007669"/>
    <property type="project" value="TreeGrafter"/>
</dbReference>
<keyword evidence="8" id="KW-1185">Reference proteome</keyword>
<dbReference type="InterPro" id="IPR006143">
    <property type="entry name" value="RND_pump_MFP"/>
</dbReference>